<accession>A0ABV1YU06</accession>
<keyword evidence="1" id="KW-0472">Membrane</keyword>
<organism evidence="2 3">
    <name type="scientific">Mesorhizobium caraganae</name>
    <dbReference type="NCBI Taxonomy" id="483206"/>
    <lineage>
        <taxon>Bacteria</taxon>
        <taxon>Pseudomonadati</taxon>
        <taxon>Pseudomonadota</taxon>
        <taxon>Alphaproteobacteria</taxon>
        <taxon>Hyphomicrobiales</taxon>
        <taxon>Phyllobacteriaceae</taxon>
        <taxon>Mesorhizobium</taxon>
    </lineage>
</organism>
<reference evidence="2 3" key="1">
    <citation type="journal article" date="2024" name="Proc. Natl. Acad. Sci. U.S.A.">
        <title>The evolutionary genomics of adaptation to stress in wild rhizobium bacteria.</title>
        <authorList>
            <person name="Kehlet-Delgado H."/>
            <person name="Montoya A.P."/>
            <person name="Jensen K.T."/>
            <person name="Wendlandt C.E."/>
            <person name="Dexheimer C."/>
            <person name="Roberts M."/>
            <person name="Torres Martinez L."/>
            <person name="Friesen M.L."/>
            <person name="Griffitts J.S."/>
            <person name="Porter S.S."/>
        </authorList>
    </citation>
    <scope>NUCLEOTIDE SEQUENCE [LARGE SCALE GENOMIC DNA]</scope>
    <source>
        <strain evidence="2 3">M0641</strain>
    </source>
</reference>
<evidence type="ECO:0000256" key="1">
    <source>
        <dbReference type="SAM" id="Phobius"/>
    </source>
</evidence>
<sequence length="127" mass="14151">MAFYSTLSRSGTAVAWRPVTSRHGIARIVIKRTLVRCHVGTSSRIERYERMIRRFAYALIFVQVSMATALATQVFLSTAEEARSSELSPAPAPGEEGCAKAMWPNIPERCLQRVEPKVVTLVLSQNN</sequence>
<keyword evidence="1" id="KW-0812">Transmembrane</keyword>
<dbReference type="Proteomes" id="UP001433071">
    <property type="component" value="Unassembled WGS sequence"/>
</dbReference>
<dbReference type="EMBL" id="JAMYQB010000002">
    <property type="protein sequence ID" value="MER9403235.1"/>
    <property type="molecule type" value="Genomic_DNA"/>
</dbReference>
<feature type="transmembrane region" description="Helical" evidence="1">
    <location>
        <begin position="55"/>
        <end position="76"/>
    </location>
</feature>
<name>A0ABV1YU06_9HYPH</name>
<evidence type="ECO:0000313" key="3">
    <source>
        <dbReference type="Proteomes" id="UP001433071"/>
    </source>
</evidence>
<evidence type="ECO:0000313" key="2">
    <source>
        <dbReference type="EMBL" id="MER9403235.1"/>
    </source>
</evidence>
<proteinExistence type="predicted"/>
<dbReference type="RefSeq" id="WP_352556417.1">
    <property type="nucleotide sequence ID" value="NZ_JAMYQB010000002.1"/>
</dbReference>
<comment type="caution">
    <text evidence="2">The sequence shown here is derived from an EMBL/GenBank/DDBJ whole genome shotgun (WGS) entry which is preliminary data.</text>
</comment>
<keyword evidence="1" id="KW-1133">Transmembrane helix</keyword>
<keyword evidence="3" id="KW-1185">Reference proteome</keyword>
<protein>
    <submittedName>
        <fullName evidence="2">Uncharacterized protein</fullName>
    </submittedName>
</protein>
<gene>
    <name evidence="2" type="ORF">NKI36_04145</name>
</gene>